<organism evidence="2 3">
    <name type="scientific">Faecalibacterium duncaniae (strain DSM 17677 / JCM 31915 / A2-165)</name>
    <name type="common">Faecalibacterium prausnitzii</name>
    <dbReference type="NCBI Taxonomy" id="411483"/>
    <lineage>
        <taxon>Bacteria</taxon>
        <taxon>Bacillati</taxon>
        <taxon>Bacillota</taxon>
        <taxon>Clostridia</taxon>
        <taxon>Eubacteriales</taxon>
        <taxon>Oscillospiraceae</taxon>
        <taxon>Faecalibacterium</taxon>
    </lineage>
</organism>
<feature type="transmembrane region" description="Helical" evidence="1">
    <location>
        <begin position="189"/>
        <end position="216"/>
    </location>
</feature>
<sequence>MHFAAIYAILPFAVLLRGNLKEQLRILGSPACLEPCRAKPIGLAVPVRSKFIRRSIVMNQNFTVRKLARCAVVAALYVVLCMALQPFSYGAVQVRVAEALCLLPVFGAEYIVGVVLGCFLANLLGSTIVDVIFGTLATLLACVVTYKLRNVRFKGLAIVPSLPPVLFNAVIIGIEIAVMFPDPSSSAPLWLACITNGISVGIGELISCTVLGVLLVKIVETNTSLRKVFLEA</sequence>
<dbReference type="PANTHER" id="PTHR40044:SF1">
    <property type="entry name" value="INTEGRAL MEMBRANE PROTEIN"/>
    <property type="match status" value="1"/>
</dbReference>
<dbReference type="PATRIC" id="fig|411483.3.peg.1130"/>
<feature type="transmembrane region" description="Helical" evidence="1">
    <location>
        <begin position="155"/>
        <end position="177"/>
    </location>
</feature>
<comment type="caution">
    <text evidence="2">The sequence shown here is derived from an EMBL/GenBank/DDBJ whole genome shotgun (WGS) entry which is preliminary data.</text>
</comment>
<feature type="transmembrane region" description="Helical" evidence="1">
    <location>
        <begin position="110"/>
        <end position="143"/>
    </location>
</feature>
<proteinExistence type="predicted"/>
<dbReference type="PANTHER" id="PTHR40044">
    <property type="entry name" value="INTEGRAL MEMBRANE PROTEIN-RELATED"/>
    <property type="match status" value="1"/>
</dbReference>
<dbReference type="Proteomes" id="UP000004619">
    <property type="component" value="Unassembled WGS sequence"/>
</dbReference>
<keyword evidence="1" id="KW-0812">Transmembrane</keyword>
<evidence type="ECO:0008006" key="4">
    <source>
        <dbReference type="Google" id="ProtNLM"/>
    </source>
</evidence>
<keyword evidence="1" id="KW-0472">Membrane</keyword>
<dbReference type="eggNOG" id="COG4708">
    <property type="taxonomic scope" value="Bacteria"/>
</dbReference>
<evidence type="ECO:0000313" key="2">
    <source>
        <dbReference type="EMBL" id="EEU96680.1"/>
    </source>
</evidence>
<dbReference type="AlphaFoldDB" id="C7H5X6"/>
<reference evidence="2" key="1">
    <citation type="submission" date="2009-08" db="EMBL/GenBank/DDBJ databases">
        <authorList>
            <person name="Weinstock G."/>
            <person name="Sodergren E."/>
            <person name="Clifton S."/>
            <person name="Fulton L."/>
            <person name="Fulton B."/>
            <person name="Courtney L."/>
            <person name="Fronick C."/>
            <person name="Harrison M."/>
            <person name="Strong C."/>
            <person name="Farmer C."/>
            <person name="Delahaunty K."/>
            <person name="Markovic C."/>
            <person name="Hall O."/>
            <person name="Minx P."/>
            <person name="Tomlinson C."/>
            <person name="Mitreva M."/>
            <person name="Nelson J."/>
            <person name="Hou S."/>
            <person name="Wollam A."/>
            <person name="Pepin K.H."/>
            <person name="Johnson M."/>
            <person name="Bhonagiri V."/>
            <person name="Nash W.E."/>
            <person name="Warren W."/>
            <person name="Chinwalla A."/>
            <person name="Mardis E.R."/>
            <person name="Wilson R.K."/>
        </authorList>
    </citation>
    <scope>NUCLEOTIDE SEQUENCE [LARGE SCALE GENOMIC DNA]</scope>
    <source>
        <strain evidence="2">A2-165</strain>
    </source>
</reference>
<keyword evidence="1" id="KW-1133">Transmembrane helix</keyword>
<evidence type="ECO:0000256" key="1">
    <source>
        <dbReference type="SAM" id="Phobius"/>
    </source>
</evidence>
<dbReference type="InterPro" id="IPR010387">
    <property type="entry name" value="QueT"/>
</dbReference>
<dbReference type="STRING" id="411483.FAEPRAA2165_01700"/>
<dbReference type="HOGENOM" id="CLU_104115_0_0_9"/>
<feature type="transmembrane region" description="Helical" evidence="1">
    <location>
        <begin position="67"/>
        <end position="90"/>
    </location>
</feature>
<name>C7H5X6_FAED2</name>
<protein>
    <recommendedName>
        <fullName evidence="4">QueT transporter family protein</fullName>
    </recommendedName>
</protein>
<accession>C7H5X6</accession>
<evidence type="ECO:0000313" key="3">
    <source>
        <dbReference type="Proteomes" id="UP000004619"/>
    </source>
</evidence>
<dbReference type="EMBL" id="ACOP02000046">
    <property type="protein sequence ID" value="EEU96680.1"/>
    <property type="molecule type" value="Genomic_DNA"/>
</dbReference>
<gene>
    <name evidence="2" type="ORF">FAEPRAA2165_01700</name>
</gene>
<keyword evidence="3" id="KW-1185">Reference proteome</keyword>
<dbReference type="Pfam" id="PF06177">
    <property type="entry name" value="QueT"/>
    <property type="match status" value="1"/>
</dbReference>